<evidence type="ECO:0000256" key="1">
    <source>
        <dbReference type="ARBA" id="ARBA00004821"/>
    </source>
</evidence>
<accession>A0A178IHW8</accession>
<dbReference type="GO" id="GO:0016874">
    <property type="term" value="F:ligase activity"/>
    <property type="evidence" value="ECO:0007669"/>
    <property type="project" value="UniProtKB-KW"/>
</dbReference>
<comment type="subcellular location">
    <subcellularLocation>
        <location evidence="5">Cytoplasm</location>
    </subcellularLocation>
</comment>
<evidence type="ECO:0000256" key="6">
    <source>
        <dbReference type="PIRNR" id="PIRNR016262"/>
    </source>
</evidence>
<sequence length="213" mass="23805">MDWGRTRYDAAWRMQDELVTQRIENRITDTLVLTEHDPVFTIGMRGGAEGNLLWDEARLRAEGVEVIRTNRGGDITYHGPGQIVGYPVVSLAPRKDLHAYLRLLEQVLINTLGNLGLAAARRPGKTGIWLGPRKVAAIGVAVRRWVAYHGFALNVNVNLGHFGGIVPCGIAASDGTVTSMQSEFGRYVDPDEVKRVLHDEFWQLWPRWHDQAG</sequence>
<gene>
    <name evidence="5" type="primary">lipB</name>
    <name evidence="11" type="ORF">AW736_16055</name>
</gene>
<keyword evidence="11" id="KW-0436">Ligase</keyword>
<keyword evidence="5" id="KW-0963">Cytoplasm</keyword>
<evidence type="ECO:0000256" key="8">
    <source>
        <dbReference type="PIRSR" id="PIRSR016262-2"/>
    </source>
</evidence>
<dbReference type="InterPro" id="IPR020605">
    <property type="entry name" value="Octanoyltransferase_CS"/>
</dbReference>
<comment type="function">
    <text evidence="4 5 6">Catalyzes the transfer of endogenously produced octanoic acid from octanoyl-acyl-carrier-protein onto the lipoyl domains of lipoate-dependent enzymes. Lipoyl-ACP can also act as a substrate although octanoyl-ACP is likely to be the physiological substrate.</text>
</comment>
<dbReference type="InterPro" id="IPR000544">
    <property type="entry name" value="Octanoyltransferase"/>
</dbReference>
<dbReference type="GO" id="GO:0033819">
    <property type="term" value="F:lipoyl(octanoyl) transferase activity"/>
    <property type="evidence" value="ECO:0007669"/>
    <property type="project" value="UniProtKB-EC"/>
</dbReference>
<dbReference type="HAMAP" id="MF_00013">
    <property type="entry name" value="LipB"/>
    <property type="match status" value="1"/>
</dbReference>
<evidence type="ECO:0000313" key="11">
    <source>
        <dbReference type="EMBL" id="OAM88656.1"/>
    </source>
</evidence>
<evidence type="ECO:0000256" key="7">
    <source>
        <dbReference type="PIRSR" id="PIRSR016262-1"/>
    </source>
</evidence>
<dbReference type="UniPathway" id="UPA00538">
    <property type="reaction ID" value="UER00592"/>
</dbReference>
<dbReference type="GO" id="GO:0005737">
    <property type="term" value="C:cytoplasm"/>
    <property type="evidence" value="ECO:0007669"/>
    <property type="project" value="UniProtKB-SubCell"/>
</dbReference>
<dbReference type="Proteomes" id="UP000078486">
    <property type="component" value="Unassembled WGS sequence"/>
</dbReference>
<dbReference type="PROSITE" id="PS01313">
    <property type="entry name" value="LIPB"/>
    <property type="match status" value="1"/>
</dbReference>
<evidence type="ECO:0000259" key="10">
    <source>
        <dbReference type="PROSITE" id="PS51733"/>
    </source>
</evidence>
<dbReference type="Pfam" id="PF21948">
    <property type="entry name" value="LplA-B_cat"/>
    <property type="match status" value="1"/>
</dbReference>
<evidence type="ECO:0000313" key="12">
    <source>
        <dbReference type="Proteomes" id="UP000078486"/>
    </source>
</evidence>
<comment type="pathway">
    <text evidence="1 5 6">Protein modification; protein lipoylation via endogenous pathway; protein N(6)-(lipoyl)lysine from octanoyl-[acyl-carrier-protein]: step 1/2.</text>
</comment>
<dbReference type="PANTHER" id="PTHR10993">
    <property type="entry name" value="OCTANOYLTRANSFERASE"/>
    <property type="match status" value="1"/>
</dbReference>
<dbReference type="NCBIfam" id="NF010925">
    <property type="entry name" value="PRK14345.1"/>
    <property type="match status" value="1"/>
</dbReference>
<evidence type="ECO:0000256" key="2">
    <source>
        <dbReference type="ARBA" id="ARBA00022679"/>
    </source>
</evidence>
<evidence type="ECO:0000256" key="5">
    <source>
        <dbReference type="HAMAP-Rule" id="MF_00013"/>
    </source>
</evidence>
<protein>
    <recommendedName>
        <fullName evidence="5 6">Octanoyltransferase</fullName>
        <ecNumber evidence="5 6">2.3.1.181</ecNumber>
    </recommendedName>
    <alternativeName>
        <fullName evidence="5">Lipoate-protein ligase B</fullName>
    </alternativeName>
    <alternativeName>
        <fullName evidence="5">Lipoyl/octanoyl transferase</fullName>
    </alternativeName>
    <alternativeName>
        <fullName evidence="5">Octanoyl-[acyl-carrier-protein]-protein N-octanoyltransferase</fullName>
    </alternativeName>
</protein>
<dbReference type="InterPro" id="IPR045864">
    <property type="entry name" value="aa-tRNA-synth_II/BPL/LPL"/>
</dbReference>
<evidence type="ECO:0000256" key="9">
    <source>
        <dbReference type="PIRSR" id="PIRSR016262-3"/>
    </source>
</evidence>
<dbReference type="SUPFAM" id="SSF55681">
    <property type="entry name" value="Class II aaRS and biotin synthetases"/>
    <property type="match status" value="1"/>
</dbReference>
<feature type="binding site" evidence="5 8">
    <location>
        <begin position="150"/>
        <end position="152"/>
    </location>
    <ligand>
        <name>substrate</name>
    </ligand>
</feature>
<comment type="catalytic activity">
    <reaction evidence="5 6">
        <text>octanoyl-[ACP] + L-lysyl-[protein] = N(6)-octanoyl-L-lysyl-[protein] + holo-[ACP] + H(+)</text>
        <dbReference type="Rhea" id="RHEA:17665"/>
        <dbReference type="Rhea" id="RHEA-COMP:9636"/>
        <dbReference type="Rhea" id="RHEA-COMP:9685"/>
        <dbReference type="Rhea" id="RHEA-COMP:9752"/>
        <dbReference type="Rhea" id="RHEA-COMP:9928"/>
        <dbReference type="ChEBI" id="CHEBI:15378"/>
        <dbReference type="ChEBI" id="CHEBI:29969"/>
        <dbReference type="ChEBI" id="CHEBI:64479"/>
        <dbReference type="ChEBI" id="CHEBI:78463"/>
        <dbReference type="ChEBI" id="CHEBI:78809"/>
        <dbReference type="EC" id="2.3.1.181"/>
    </reaction>
</comment>
<keyword evidence="12" id="KW-1185">Reference proteome</keyword>
<evidence type="ECO:0000256" key="3">
    <source>
        <dbReference type="ARBA" id="ARBA00023315"/>
    </source>
</evidence>
<dbReference type="NCBIfam" id="TIGR00214">
    <property type="entry name" value="lipB"/>
    <property type="match status" value="1"/>
</dbReference>
<proteinExistence type="inferred from homology"/>
<keyword evidence="3 5" id="KW-0012">Acyltransferase</keyword>
<dbReference type="PIRSF" id="PIRSF016262">
    <property type="entry name" value="LPLase"/>
    <property type="match status" value="1"/>
</dbReference>
<dbReference type="GO" id="GO:0009249">
    <property type="term" value="P:protein lipoylation"/>
    <property type="evidence" value="ECO:0007669"/>
    <property type="project" value="InterPro"/>
</dbReference>
<dbReference type="Gene3D" id="3.30.930.10">
    <property type="entry name" value="Bira Bifunctional Protein, Domain 2"/>
    <property type="match status" value="1"/>
</dbReference>
<name>A0A178IHW8_9BACT</name>
<comment type="caution">
    <text evidence="11">The sequence shown here is derived from an EMBL/GenBank/DDBJ whole genome shotgun (WGS) entry which is preliminary data.</text>
</comment>
<evidence type="ECO:0000256" key="4">
    <source>
        <dbReference type="ARBA" id="ARBA00024732"/>
    </source>
</evidence>
<dbReference type="InterPro" id="IPR004143">
    <property type="entry name" value="BPL_LPL_catalytic"/>
</dbReference>
<feature type="domain" description="BPL/LPL catalytic" evidence="10">
    <location>
        <begin position="25"/>
        <end position="209"/>
    </location>
</feature>
<feature type="binding site" evidence="5 8">
    <location>
        <begin position="71"/>
        <end position="78"/>
    </location>
    <ligand>
        <name>substrate</name>
    </ligand>
</feature>
<dbReference type="EMBL" id="LRRQ01000126">
    <property type="protein sequence ID" value="OAM88656.1"/>
    <property type="molecule type" value="Genomic_DNA"/>
</dbReference>
<dbReference type="STRING" id="1184151.AW736_16055"/>
<dbReference type="AlphaFoldDB" id="A0A178IHW8"/>
<dbReference type="PANTHER" id="PTHR10993:SF7">
    <property type="entry name" value="LIPOYLTRANSFERASE 2, MITOCHONDRIAL-RELATED"/>
    <property type="match status" value="1"/>
</dbReference>
<feature type="active site" description="Acyl-thioester intermediate" evidence="5 7">
    <location>
        <position position="168"/>
    </location>
</feature>
<dbReference type="CDD" id="cd16444">
    <property type="entry name" value="LipB"/>
    <property type="match status" value="1"/>
</dbReference>
<comment type="similarity">
    <text evidence="5 6">Belongs to the LipB family.</text>
</comment>
<comment type="miscellaneous">
    <text evidence="5">In the reaction, the free carboxyl group of octanoic acid is attached via an amide linkage to the epsilon-amino group of a specific lysine residue of lipoyl domains of lipoate-dependent enzymes.</text>
</comment>
<dbReference type="EC" id="2.3.1.181" evidence="5 6"/>
<reference evidence="11 12" key="1">
    <citation type="submission" date="2016-01" db="EMBL/GenBank/DDBJ databases">
        <title>High potential of lignocellulose degradation of a new Verrucomicrobia species.</title>
        <authorList>
            <person name="Wang Y."/>
            <person name="Shi Y."/>
            <person name="Qiu Z."/>
            <person name="Liu S."/>
            <person name="Yang H."/>
        </authorList>
    </citation>
    <scope>NUCLEOTIDE SEQUENCE [LARGE SCALE GENOMIC DNA]</scope>
    <source>
        <strain evidence="11 12">TSB47</strain>
    </source>
</reference>
<keyword evidence="2 5" id="KW-0808">Transferase</keyword>
<dbReference type="PROSITE" id="PS51733">
    <property type="entry name" value="BPL_LPL_CATALYTIC"/>
    <property type="match status" value="1"/>
</dbReference>
<feature type="binding site" evidence="5 8">
    <location>
        <begin position="137"/>
        <end position="139"/>
    </location>
    <ligand>
        <name>substrate</name>
    </ligand>
</feature>
<organism evidence="11 12">
    <name type="scientific">Termitidicoccus mucosus</name>
    <dbReference type="NCBI Taxonomy" id="1184151"/>
    <lineage>
        <taxon>Bacteria</taxon>
        <taxon>Pseudomonadati</taxon>
        <taxon>Verrucomicrobiota</taxon>
        <taxon>Opitutia</taxon>
        <taxon>Opitutales</taxon>
        <taxon>Opitutaceae</taxon>
        <taxon>Termitidicoccus</taxon>
    </lineage>
</organism>
<feature type="site" description="Lowers pKa of active site Cys" evidence="5 9">
    <location>
        <position position="134"/>
    </location>
</feature>